<reference evidence="1" key="2">
    <citation type="journal article" date="2015" name="Data Brief">
        <title>Shoot transcriptome of the giant reed, Arundo donax.</title>
        <authorList>
            <person name="Barrero R.A."/>
            <person name="Guerrero F.D."/>
            <person name="Moolhuijzen P."/>
            <person name="Goolsby J.A."/>
            <person name="Tidwell J."/>
            <person name="Bellgard S.E."/>
            <person name="Bellgard M.I."/>
        </authorList>
    </citation>
    <scope>NUCLEOTIDE SEQUENCE</scope>
    <source>
        <tissue evidence="1">Shoot tissue taken approximately 20 cm above the soil surface</tissue>
    </source>
</reference>
<name>A0A0A9A4T6_ARUDO</name>
<sequence>MYAWAISSWYISPIKSQFQENFQLITVISLHI</sequence>
<dbReference type="AlphaFoldDB" id="A0A0A9A4T6"/>
<accession>A0A0A9A4T6</accession>
<reference evidence="1" key="1">
    <citation type="submission" date="2014-09" db="EMBL/GenBank/DDBJ databases">
        <authorList>
            <person name="Magalhaes I.L.F."/>
            <person name="Oliveira U."/>
            <person name="Santos F.R."/>
            <person name="Vidigal T.H.D.A."/>
            <person name="Brescovit A.D."/>
            <person name="Santos A.J."/>
        </authorList>
    </citation>
    <scope>NUCLEOTIDE SEQUENCE</scope>
    <source>
        <tissue evidence="1">Shoot tissue taken approximately 20 cm above the soil surface</tissue>
    </source>
</reference>
<evidence type="ECO:0000313" key="1">
    <source>
        <dbReference type="EMBL" id="JAD46659.1"/>
    </source>
</evidence>
<dbReference type="EMBL" id="GBRH01251236">
    <property type="protein sequence ID" value="JAD46659.1"/>
    <property type="molecule type" value="Transcribed_RNA"/>
</dbReference>
<protein>
    <submittedName>
        <fullName evidence="1">Uncharacterized protein</fullName>
    </submittedName>
</protein>
<organism evidence="1">
    <name type="scientific">Arundo donax</name>
    <name type="common">Giant reed</name>
    <name type="synonym">Donax arundinaceus</name>
    <dbReference type="NCBI Taxonomy" id="35708"/>
    <lineage>
        <taxon>Eukaryota</taxon>
        <taxon>Viridiplantae</taxon>
        <taxon>Streptophyta</taxon>
        <taxon>Embryophyta</taxon>
        <taxon>Tracheophyta</taxon>
        <taxon>Spermatophyta</taxon>
        <taxon>Magnoliopsida</taxon>
        <taxon>Liliopsida</taxon>
        <taxon>Poales</taxon>
        <taxon>Poaceae</taxon>
        <taxon>PACMAD clade</taxon>
        <taxon>Arundinoideae</taxon>
        <taxon>Arundineae</taxon>
        <taxon>Arundo</taxon>
    </lineage>
</organism>
<proteinExistence type="predicted"/>